<feature type="transmembrane region" description="Helical" evidence="1">
    <location>
        <begin position="137"/>
        <end position="157"/>
    </location>
</feature>
<organism evidence="3 4">
    <name type="scientific">Falsarthrobacter nasiphocae</name>
    <dbReference type="NCBI Taxonomy" id="189863"/>
    <lineage>
        <taxon>Bacteria</taxon>
        <taxon>Bacillati</taxon>
        <taxon>Actinomycetota</taxon>
        <taxon>Actinomycetes</taxon>
        <taxon>Micrococcales</taxon>
        <taxon>Micrococcaceae</taxon>
        <taxon>Falsarthrobacter</taxon>
    </lineage>
</organism>
<sequence>MSTLTRAALLAALATLFASAGHALASLAGGGGHGLSLGGFAVAWLMAVMVASVLTRFRRSAAGLAAILGLGQLGFHAIFILTAHGASHDDAHAAAASAAASAPAVLGGHAAHGYPAVPVPHAAGAGQSAFASFLEPAMLSLHGAAWLASVVVVLWALRAADRTAGAVRMAHSPAPAGFFGPGAALILFETFAAVRARLESRLRTVRLEAEASPRCARSSILSAPLGVRGPPVS</sequence>
<reference evidence="3" key="1">
    <citation type="submission" date="2023-07" db="EMBL/GenBank/DDBJ databases">
        <title>Sequencing the genomes of 1000 actinobacteria strains.</title>
        <authorList>
            <person name="Klenk H.-P."/>
        </authorList>
    </citation>
    <scope>NUCLEOTIDE SEQUENCE</scope>
    <source>
        <strain evidence="3">DSM 13988</strain>
    </source>
</reference>
<proteinExistence type="predicted"/>
<comment type="caution">
    <text evidence="3">The sequence shown here is derived from an EMBL/GenBank/DDBJ whole genome shotgun (WGS) entry which is preliminary data.</text>
</comment>
<evidence type="ECO:0000313" key="4">
    <source>
        <dbReference type="Proteomes" id="UP001247307"/>
    </source>
</evidence>
<feature type="transmembrane region" description="Helical" evidence="1">
    <location>
        <begin position="35"/>
        <end position="54"/>
    </location>
</feature>
<keyword evidence="1" id="KW-0812">Transmembrane</keyword>
<dbReference type="AlphaFoldDB" id="A0AAE3YFE9"/>
<keyword evidence="1" id="KW-0472">Membrane</keyword>
<accession>A0AAE3YFE9</accession>
<keyword evidence="2" id="KW-0732">Signal</keyword>
<evidence type="ECO:0000256" key="1">
    <source>
        <dbReference type="SAM" id="Phobius"/>
    </source>
</evidence>
<dbReference type="EMBL" id="JAVDUI010000001">
    <property type="protein sequence ID" value="MDR6892260.1"/>
    <property type="molecule type" value="Genomic_DNA"/>
</dbReference>
<gene>
    <name evidence="3" type="ORF">J2S35_001200</name>
</gene>
<evidence type="ECO:0000313" key="3">
    <source>
        <dbReference type="EMBL" id="MDR6892260.1"/>
    </source>
</evidence>
<evidence type="ECO:0000256" key="2">
    <source>
        <dbReference type="SAM" id="SignalP"/>
    </source>
</evidence>
<feature type="chain" id="PRO_5042042935" evidence="2">
    <location>
        <begin position="26"/>
        <end position="233"/>
    </location>
</feature>
<dbReference type="RefSeq" id="WP_309850988.1">
    <property type="nucleotide sequence ID" value="NZ_BAAAIU010000003.1"/>
</dbReference>
<dbReference type="Proteomes" id="UP001247307">
    <property type="component" value="Unassembled WGS sequence"/>
</dbReference>
<keyword evidence="1" id="KW-1133">Transmembrane helix</keyword>
<name>A0AAE3YFE9_9MICC</name>
<protein>
    <submittedName>
        <fullName evidence="3">Uncharacterized protein</fullName>
    </submittedName>
</protein>
<keyword evidence="4" id="KW-1185">Reference proteome</keyword>
<feature type="transmembrane region" description="Helical" evidence="1">
    <location>
        <begin position="61"/>
        <end position="81"/>
    </location>
</feature>
<feature type="signal peptide" evidence="2">
    <location>
        <begin position="1"/>
        <end position="25"/>
    </location>
</feature>